<proteinExistence type="predicted"/>
<accession>A0A3M0JXY7</accession>
<organism evidence="1 2">
    <name type="scientific">Hirundo rustica rustica</name>
    <dbReference type="NCBI Taxonomy" id="333673"/>
    <lineage>
        <taxon>Eukaryota</taxon>
        <taxon>Metazoa</taxon>
        <taxon>Chordata</taxon>
        <taxon>Craniata</taxon>
        <taxon>Vertebrata</taxon>
        <taxon>Euteleostomi</taxon>
        <taxon>Archelosauria</taxon>
        <taxon>Archosauria</taxon>
        <taxon>Dinosauria</taxon>
        <taxon>Saurischia</taxon>
        <taxon>Theropoda</taxon>
        <taxon>Coelurosauria</taxon>
        <taxon>Aves</taxon>
        <taxon>Neognathae</taxon>
        <taxon>Neoaves</taxon>
        <taxon>Telluraves</taxon>
        <taxon>Australaves</taxon>
        <taxon>Passeriformes</taxon>
        <taxon>Sylvioidea</taxon>
        <taxon>Hirundinidae</taxon>
        <taxon>Hirundo</taxon>
    </lineage>
</organism>
<sequence>MYVKGVKIIQFLLKASFAIKKSKIKGPAQEIQFLGVKWQDELHQIPTNVINKITAMSPLTNNKEIQAFLSAIGFCTMHIPEYSQMVSFLYLVTHNKNSFLWSPGQQQAFAQIKQEIAHVVALGPVRTGPDVKNVLYSAARSNESGKQPYEAQHDRLQKLLKEEVDQANLLNSKLFKLALDIAERGKWPKL</sequence>
<protein>
    <recommendedName>
        <fullName evidence="3">Reverse transcriptase/retrotransposon-derived protein RNase H-like domain-containing protein</fullName>
    </recommendedName>
</protein>
<reference evidence="1 2" key="1">
    <citation type="submission" date="2018-07" db="EMBL/GenBank/DDBJ databases">
        <title>A high quality draft genome assembly of the barn swallow (H. rustica rustica).</title>
        <authorList>
            <person name="Formenti G."/>
            <person name="Chiara M."/>
            <person name="Poveda L."/>
            <person name="Francoijs K.-J."/>
            <person name="Bonisoli-Alquati A."/>
            <person name="Canova L."/>
            <person name="Gianfranceschi L."/>
            <person name="Horner D.S."/>
            <person name="Saino N."/>
        </authorList>
    </citation>
    <scope>NUCLEOTIDE SEQUENCE [LARGE SCALE GENOMIC DNA]</scope>
    <source>
        <strain evidence="1">Chelidonia</strain>
        <tissue evidence="1">Blood</tissue>
    </source>
</reference>
<comment type="caution">
    <text evidence="1">The sequence shown here is derived from an EMBL/GenBank/DDBJ whole genome shotgun (WGS) entry which is preliminary data.</text>
</comment>
<dbReference type="OrthoDB" id="9950135at2759"/>
<dbReference type="AlphaFoldDB" id="A0A3M0JXY7"/>
<dbReference type="InterPro" id="IPR043128">
    <property type="entry name" value="Rev_trsase/Diguanyl_cyclase"/>
</dbReference>
<evidence type="ECO:0008006" key="3">
    <source>
        <dbReference type="Google" id="ProtNLM"/>
    </source>
</evidence>
<dbReference type="EMBL" id="QRBI01000122">
    <property type="protein sequence ID" value="RMC05628.1"/>
    <property type="molecule type" value="Genomic_DNA"/>
</dbReference>
<dbReference type="PANTHER" id="PTHR33064">
    <property type="entry name" value="POL PROTEIN"/>
    <property type="match status" value="1"/>
</dbReference>
<dbReference type="Proteomes" id="UP000269221">
    <property type="component" value="Unassembled WGS sequence"/>
</dbReference>
<keyword evidence="2" id="KW-1185">Reference proteome</keyword>
<evidence type="ECO:0000313" key="1">
    <source>
        <dbReference type="EMBL" id="RMC05628.1"/>
    </source>
</evidence>
<dbReference type="InterPro" id="IPR051320">
    <property type="entry name" value="Viral_Replic_Matur_Polypro"/>
</dbReference>
<evidence type="ECO:0000313" key="2">
    <source>
        <dbReference type="Proteomes" id="UP000269221"/>
    </source>
</evidence>
<dbReference type="SUPFAM" id="SSF56672">
    <property type="entry name" value="DNA/RNA polymerases"/>
    <property type="match status" value="1"/>
</dbReference>
<dbReference type="PANTHER" id="PTHR33064:SF29">
    <property type="entry name" value="PEPTIDASE A2 DOMAIN-CONTAINING PROTEIN-RELATED"/>
    <property type="match status" value="1"/>
</dbReference>
<gene>
    <name evidence="1" type="ORF">DUI87_17713</name>
</gene>
<dbReference type="InterPro" id="IPR043502">
    <property type="entry name" value="DNA/RNA_pol_sf"/>
</dbReference>
<dbReference type="Gene3D" id="3.30.70.270">
    <property type="match status" value="1"/>
</dbReference>
<name>A0A3M0JXY7_HIRRU</name>